<proteinExistence type="predicted"/>
<dbReference type="InterPro" id="IPR010982">
    <property type="entry name" value="Lambda_DNA-bd_dom_sf"/>
</dbReference>
<evidence type="ECO:0000259" key="4">
    <source>
        <dbReference type="PROSITE" id="PS50943"/>
    </source>
</evidence>
<dbReference type="Pfam" id="PF01381">
    <property type="entry name" value="HTH_3"/>
    <property type="match status" value="1"/>
</dbReference>
<protein>
    <submittedName>
        <fullName evidence="5">Transcriptional regulator, XRE family</fullName>
    </submittedName>
</protein>
<dbReference type="SMART" id="SM00530">
    <property type="entry name" value="HTH_XRE"/>
    <property type="match status" value="1"/>
</dbReference>
<organism evidence="5">
    <name type="scientific">uncultured delta proteobacterium</name>
    <dbReference type="NCBI Taxonomy" id="34034"/>
    <lineage>
        <taxon>Bacteria</taxon>
        <taxon>Deltaproteobacteria</taxon>
        <taxon>environmental samples</taxon>
    </lineage>
</organism>
<keyword evidence="1" id="KW-0805">Transcription regulation</keyword>
<dbReference type="CDD" id="cd00093">
    <property type="entry name" value="HTH_XRE"/>
    <property type="match status" value="1"/>
</dbReference>
<keyword evidence="2" id="KW-0238">DNA-binding</keyword>
<dbReference type="PROSITE" id="PS50943">
    <property type="entry name" value="HTH_CROC1"/>
    <property type="match status" value="1"/>
</dbReference>
<reference evidence="5" key="1">
    <citation type="submission" date="2016-04" db="EMBL/GenBank/DDBJ databases">
        <authorList>
            <person name="Evans L.H."/>
            <person name="Alamgir A."/>
            <person name="Owens N."/>
            <person name="Weber N.D."/>
            <person name="Virtaneva K."/>
            <person name="Barbian K."/>
            <person name="Babar A."/>
            <person name="Rosenke K."/>
        </authorList>
    </citation>
    <scope>NUCLEOTIDE SEQUENCE</scope>
    <source>
        <strain evidence="5">86</strain>
    </source>
</reference>
<sequence>MENIPGLDAAISTTVRAIRDKTGLSQEQFADFAGLSRVYIAQLETGERGASLNALMLIARSVGMTGAELVTSIEKELNRQNHG</sequence>
<dbReference type="InterPro" id="IPR050807">
    <property type="entry name" value="TransReg_Diox_bact_type"/>
</dbReference>
<dbReference type="Gene3D" id="1.10.260.40">
    <property type="entry name" value="lambda repressor-like DNA-binding domains"/>
    <property type="match status" value="1"/>
</dbReference>
<dbReference type="PANTHER" id="PTHR46797">
    <property type="entry name" value="HTH-TYPE TRANSCRIPTIONAL REGULATOR"/>
    <property type="match status" value="1"/>
</dbReference>
<evidence type="ECO:0000256" key="2">
    <source>
        <dbReference type="ARBA" id="ARBA00023125"/>
    </source>
</evidence>
<accession>A0A212K2C1</accession>
<dbReference type="EMBL" id="FLUQ01000002">
    <property type="protein sequence ID" value="SBW05758.1"/>
    <property type="molecule type" value="Genomic_DNA"/>
</dbReference>
<dbReference type="GO" id="GO:0003700">
    <property type="term" value="F:DNA-binding transcription factor activity"/>
    <property type="evidence" value="ECO:0007669"/>
    <property type="project" value="TreeGrafter"/>
</dbReference>
<evidence type="ECO:0000313" key="5">
    <source>
        <dbReference type="EMBL" id="SBW05758.1"/>
    </source>
</evidence>
<dbReference type="AlphaFoldDB" id="A0A212K2C1"/>
<evidence type="ECO:0000256" key="3">
    <source>
        <dbReference type="ARBA" id="ARBA00023163"/>
    </source>
</evidence>
<dbReference type="SUPFAM" id="SSF47413">
    <property type="entry name" value="lambda repressor-like DNA-binding domains"/>
    <property type="match status" value="1"/>
</dbReference>
<dbReference type="PANTHER" id="PTHR46797:SF23">
    <property type="entry name" value="HTH-TYPE TRANSCRIPTIONAL REGULATOR SUTR"/>
    <property type="match status" value="1"/>
</dbReference>
<name>A0A212K2C1_9DELT</name>
<keyword evidence="3" id="KW-0804">Transcription</keyword>
<evidence type="ECO:0000256" key="1">
    <source>
        <dbReference type="ARBA" id="ARBA00023015"/>
    </source>
</evidence>
<dbReference type="GO" id="GO:0005829">
    <property type="term" value="C:cytosol"/>
    <property type="evidence" value="ECO:0007669"/>
    <property type="project" value="TreeGrafter"/>
</dbReference>
<gene>
    <name evidence="5" type="ORF">KL86DPRO_20544</name>
</gene>
<dbReference type="GO" id="GO:0003677">
    <property type="term" value="F:DNA binding"/>
    <property type="evidence" value="ECO:0007669"/>
    <property type="project" value="UniProtKB-KW"/>
</dbReference>
<feature type="domain" description="HTH cro/C1-type" evidence="4">
    <location>
        <begin position="15"/>
        <end position="69"/>
    </location>
</feature>
<dbReference type="InterPro" id="IPR001387">
    <property type="entry name" value="Cro/C1-type_HTH"/>
</dbReference>